<sequence>MKCVKEGYVSQKSMISPGTHGVLLEALKLKMYLPSYNKEYLVYTSIIRSLISKIPHLLSRTILHLQVELHRYTCRGPPHHGDREMPGSPEQCRATAEELAEVTSLDNMSNSEHEDTRTNEKKPVSRGNSRS</sequence>
<gene>
    <name evidence="2" type="ORF">XENORESO_016991</name>
</gene>
<evidence type="ECO:0000256" key="1">
    <source>
        <dbReference type="SAM" id="MobiDB-lite"/>
    </source>
</evidence>
<proteinExistence type="predicted"/>
<feature type="compositionally biased region" description="Basic and acidic residues" evidence="1">
    <location>
        <begin position="111"/>
        <end position="123"/>
    </location>
</feature>
<reference evidence="2 3" key="1">
    <citation type="submission" date="2021-06" db="EMBL/GenBank/DDBJ databases">
        <authorList>
            <person name="Palmer J.M."/>
        </authorList>
    </citation>
    <scope>NUCLEOTIDE SEQUENCE [LARGE SCALE GENOMIC DNA]</scope>
    <source>
        <strain evidence="2 3">XR_2019</strain>
        <tissue evidence="2">Muscle</tissue>
    </source>
</reference>
<dbReference type="EMBL" id="JAHRIM010075771">
    <property type="protein sequence ID" value="MEQ2274239.1"/>
    <property type="molecule type" value="Genomic_DNA"/>
</dbReference>
<organism evidence="2 3">
    <name type="scientific">Xenotaenia resolanae</name>
    <dbReference type="NCBI Taxonomy" id="208358"/>
    <lineage>
        <taxon>Eukaryota</taxon>
        <taxon>Metazoa</taxon>
        <taxon>Chordata</taxon>
        <taxon>Craniata</taxon>
        <taxon>Vertebrata</taxon>
        <taxon>Euteleostomi</taxon>
        <taxon>Actinopterygii</taxon>
        <taxon>Neopterygii</taxon>
        <taxon>Teleostei</taxon>
        <taxon>Neoteleostei</taxon>
        <taxon>Acanthomorphata</taxon>
        <taxon>Ovalentaria</taxon>
        <taxon>Atherinomorphae</taxon>
        <taxon>Cyprinodontiformes</taxon>
        <taxon>Goodeidae</taxon>
        <taxon>Xenotaenia</taxon>
    </lineage>
</organism>
<keyword evidence="3" id="KW-1185">Reference proteome</keyword>
<evidence type="ECO:0000313" key="3">
    <source>
        <dbReference type="Proteomes" id="UP001444071"/>
    </source>
</evidence>
<feature type="region of interest" description="Disordered" evidence="1">
    <location>
        <begin position="75"/>
        <end position="131"/>
    </location>
</feature>
<comment type="caution">
    <text evidence="2">The sequence shown here is derived from an EMBL/GenBank/DDBJ whole genome shotgun (WGS) entry which is preliminary data.</text>
</comment>
<name>A0ABV0WYS1_9TELE</name>
<protein>
    <submittedName>
        <fullName evidence="2">Uncharacterized protein</fullName>
    </submittedName>
</protein>
<evidence type="ECO:0000313" key="2">
    <source>
        <dbReference type="EMBL" id="MEQ2274239.1"/>
    </source>
</evidence>
<dbReference type="Proteomes" id="UP001444071">
    <property type="component" value="Unassembled WGS sequence"/>
</dbReference>
<accession>A0ABV0WYS1</accession>